<dbReference type="GO" id="GO:0048513">
    <property type="term" value="P:animal organ development"/>
    <property type="evidence" value="ECO:0007669"/>
    <property type="project" value="UniProtKB-ARBA"/>
</dbReference>
<evidence type="ECO:0000256" key="1">
    <source>
        <dbReference type="ARBA" id="ARBA00004120"/>
    </source>
</evidence>
<dbReference type="EMBL" id="CAJJDM010000149">
    <property type="protein sequence ID" value="CAD8110689.1"/>
    <property type="molecule type" value="Genomic_DNA"/>
</dbReference>
<sequence length="225" mass="25939">MADFWMTTANMFIYLIDKPKMSQKLLEKPPFKYIFDIIMATSKQTGYAKGLYTGDELDSNYYHLKNRKIFFLQKIIQLTSIILNEELQAQPIKIVAGLEPEKTNALLQAIYRAAVSGKNTNSQVEQILAAIGAGPLLQEKEFDQFQQTSNIQQVNINSVQNNQIELIKMIDKQKLHIQGLEYELKQKNNIIINQEQQIQALKNQLQQITNSDIFPLQFQQSIQND</sequence>
<dbReference type="Pfam" id="PF10243">
    <property type="entry name" value="MIP-T3"/>
    <property type="match status" value="1"/>
</dbReference>
<dbReference type="GO" id="GO:0070507">
    <property type="term" value="P:regulation of microtubule cytoskeleton organization"/>
    <property type="evidence" value="ECO:0007669"/>
    <property type="project" value="TreeGrafter"/>
</dbReference>
<dbReference type="GO" id="GO:0048731">
    <property type="term" value="P:system development"/>
    <property type="evidence" value="ECO:0007669"/>
    <property type="project" value="UniProtKB-ARBA"/>
</dbReference>
<accession>A0A8S1Q512</accession>
<comment type="similarity">
    <text evidence="8">Belongs to the TRAF3IP1 family.</text>
</comment>
<gene>
    <name evidence="12" type="ORF">PPRIM_AZ9-3.1.T1450037</name>
</gene>
<feature type="domain" description="TRAF3-interacting protein 1 N-terminal" evidence="11">
    <location>
        <begin position="4"/>
        <end position="115"/>
    </location>
</feature>
<protein>
    <recommendedName>
        <fullName evidence="9">TRAF3-interacting protein 1</fullName>
    </recommendedName>
</protein>
<evidence type="ECO:0000256" key="10">
    <source>
        <dbReference type="SAM" id="Coils"/>
    </source>
</evidence>
<evidence type="ECO:0000313" key="12">
    <source>
        <dbReference type="EMBL" id="CAD8110689.1"/>
    </source>
</evidence>
<organism evidence="12 13">
    <name type="scientific">Paramecium primaurelia</name>
    <dbReference type="NCBI Taxonomy" id="5886"/>
    <lineage>
        <taxon>Eukaryota</taxon>
        <taxon>Sar</taxon>
        <taxon>Alveolata</taxon>
        <taxon>Ciliophora</taxon>
        <taxon>Intramacronucleata</taxon>
        <taxon>Oligohymenophorea</taxon>
        <taxon>Peniculida</taxon>
        <taxon>Parameciidae</taxon>
        <taxon>Paramecium</taxon>
    </lineage>
</organism>
<dbReference type="GO" id="GO:0030992">
    <property type="term" value="C:intraciliary transport particle B"/>
    <property type="evidence" value="ECO:0007669"/>
    <property type="project" value="TreeGrafter"/>
</dbReference>
<dbReference type="OMA" id="YIFDIIL"/>
<feature type="coiled-coil region" evidence="10">
    <location>
        <begin position="177"/>
        <end position="211"/>
    </location>
</feature>
<dbReference type="InterPro" id="IPR018799">
    <property type="entry name" value="TRAF3IP1"/>
</dbReference>
<comment type="caution">
    <text evidence="12">The sequence shown here is derived from an EMBL/GenBank/DDBJ whole genome shotgun (WGS) entry which is preliminary data.</text>
</comment>
<keyword evidence="7" id="KW-0966">Cell projection</keyword>
<evidence type="ECO:0000256" key="6">
    <source>
        <dbReference type="ARBA" id="ARBA00023212"/>
    </source>
</evidence>
<dbReference type="AlphaFoldDB" id="A0A8S1Q512"/>
<dbReference type="GO" id="GO:0036064">
    <property type="term" value="C:ciliary basal body"/>
    <property type="evidence" value="ECO:0007669"/>
    <property type="project" value="TreeGrafter"/>
</dbReference>
<evidence type="ECO:0000256" key="2">
    <source>
        <dbReference type="ARBA" id="ARBA00004430"/>
    </source>
</evidence>
<dbReference type="Proteomes" id="UP000688137">
    <property type="component" value="Unassembled WGS sequence"/>
</dbReference>
<evidence type="ECO:0000256" key="9">
    <source>
        <dbReference type="ARBA" id="ARBA00070492"/>
    </source>
</evidence>
<keyword evidence="4" id="KW-0970">Cilium biogenesis/degradation</keyword>
<evidence type="ECO:0000259" key="11">
    <source>
        <dbReference type="Pfam" id="PF10243"/>
    </source>
</evidence>
<evidence type="ECO:0000256" key="5">
    <source>
        <dbReference type="ARBA" id="ARBA00023054"/>
    </source>
</evidence>
<proteinExistence type="inferred from homology"/>
<dbReference type="PANTHER" id="PTHR31363:SF0">
    <property type="entry name" value="TRAF3-INTERACTING PROTEIN 1"/>
    <property type="match status" value="1"/>
</dbReference>
<evidence type="ECO:0000256" key="3">
    <source>
        <dbReference type="ARBA" id="ARBA00022490"/>
    </source>
</evidence>
<evidence type="ECO:0000256" key="7">
    <source>
        <dbReference type="ARBA" id="ARBA00023273"/>
    </source>
</evidence>
<evidence type="ECO:0000256" key="8">
    <source>
        <dbReference type="ARBA" id="ARBA00043971"/>
    </source>
</evidence>
<evidence type="ECO:0000313" key="13">
    <source>
        <dbReference type="Proteomes" id="UP000688137"/>
    </source>
</evidence>
<keyword evidence="13" id="KW-1185">Reference proteome</keyword>
<dbReference type="GO" id="GO:0005930">
    <property type="term" value="C:axoneme"/>
    <property type="evidence" value="ECO:0007669"/>
    <property type="project" value="UniProtKB-SubCell"/>
</dbReference>
<dbReference type="PANTHER" id="PTHR31363">
    <property type="entry name" value="TRAF3-INTERACTING PROTEIN 1"/>
    <property type="match status" value="1"/>
</dbReference>
<dbReference type="GO" id="GO:0008017">
    <property type="term" value="F:microtubule binding"/>
    <property type="evidence" value="ECO:0007669"/>
    <property type="project" value="InterPro"/>
</dbReference>
<evidence type="ECO:0000256" key="4">
    <source>
        <dbReference type="ARBA" id="ARBA00022794"/>
    </source>
</evidence>
<reference evidence="12" key="1">
    <citation type="submission" date="2021-01" db="EMBL/GenBank/DDBJ databases">
        <authorList>
            <consortium name="Genoscope - CEA"/>
            <person name="William W."/>
        </authorList>
    </citation>
    <scope>NUCLEOTIDE SEQUENCE</scope>
</reference>
<keyword evidence="5 10" id="KW-0175">Coiled coil</keyword>
<keyword evidence="6" id="KW-0206">Cytoskeleton</keyword>
<dbReference type="GO" id="GO:0042073">
    <property type="term" value="P:intraciliary transport"/>
    <property type="evidence" value="ECO:0007669"/>
    <property type="project" value="TreeGrafter"/>
</dbReference>
<dbReference type="InterPro" id="IPR040468">
    <property type="entry name" value="TRAF3IP1_N"/>
</dbReference>
<dbReference type="GO" id="GO:0060271">
    <property type="term" value="P:cilium assembly"/>
    <property type="evidence" value="ECO:0007669"/>
    <property type="project" value="TreeGrafter"/>
</dbReference>
<comment type="subcellular location">
    <subcellularLocation>
        <location evidence="2">Cytoplasm</location>
        <location evidence="2">Cytoskeleton</location>
        <location evidence="2">Cilium axoneme</location>
    </subcellularLocation>
    <subcellularLocation>
        <location evidence="1">Cytoplasm</location>
        <location evidence="1">Cytoskeleton</location>
        <location evidence="1">Cilium basal body</location>
    </subcellularLocation>
</comment>
<dbReference type="FunFam" id="1.10.418.50:FF:000001">
    <property type="entry name" value="TRAF3-interacting protein 1 isoform X1"/>
    <property type="match status" value="1"/>
</dbReference>
<keyword evidence="3" id="KW-0963">Cytoplasm</keyword>
<name>A0A8S1Q512_PARPR</name>